<reference evidence="5" key="1">
    <citation type="submission" date="2024-02" db="UniProtKB">
        <authorList>
            <consortium name="WormBaseParasite"/>
        </authorList>
    </citation>
    <scope>IDENTIFICATION</scope>
</reference>
<proteinExistence type="inferred from homology"/>
<evidence type="ECO:0000313" key="4">
    <source>
        <dbReference type="Proteomes" id="UP000887575"/>
    </source>
</evidence>
<dbReference type="Pfam" id="PF00235">
    <property type="entry name" value="Profilin"/>
    <property type="match status" value="1"/>
</dbReference>
<feature type="chain" id="PRO_5041904798" description="Profilin" evidence="3">
    <location>
        <begin position="17"/>
        <end position="151"/>
    </location>
</feature>
<sequence length="151" mass="17112">MVRLVILTILISVASASNFWVDLWQNHLAKGILRTGKFQTGAIVSLKDGAPVAKSKGLTLSNTEGRQWATYFTTDNYWKTQKDGIKAFDKHYDTIKYDFDQKIVAMNGDNGVILAKNDYTIILAMFNYLTTQNEAEKLVDDFAEYIRNLGF</sequence>
<keyword evidence="2" id="KW-0009">Actin-binding</keyword>
<dbReference type="InterPro" id="IPR005455">
    <property type="entry name" value="PFN_euk"/>
</dbReference>
<protein>
    <recommendedName>
        <fullName evidence="2">Profilin</fullName>
    </recommendedName>
</protein>
<name>A0AAF3F3D4_9BILA</name>
<accession>A0AAF3F3D4</accession>
<keyword evidence="4" id="KW-1185">Reference proteome</keyword>
<dbReference type="GO" id="GO:0005938">
    <property type="term" value="C:cell cortex"/>
    <property type="evidence" value="ECO:0007669"/>
    <property type="project" value="TreeGrafter"/>
</dbReference>
<dbReference type="PANTHER" id="PTHR11604">
    <property type="entry name" value="PROFILIN"/>
    <property type="match status" value="1"/>
</dbReference>
<dbReference type="PANTHER" id="PTHR11604:SF28">
    <property type="entry name" value="PROFILIN-RELATED"/>
    <property type="match status" value="1"/>
</dbReference>
<dbReference type="AlphaFoldDB" id="A0AAF3F3D4"/>
<dbReference type="SUPFAM" id="SSF55770">
    <property type="entry name" value="Profilin (actin-binding protein)"/>
    <property type="match status" value="1"/>
</dbReference>
<dbReference type="GO" id="GO:0003785">
    <property type="term" value="F:actin monomer binding"/>
    <property type="evidence" value="ECO:0007669"/>
    <property type="project" value="TreeGrafter"/>
</dbReference>
<evidence type="ECO:0000256" key="1">
    <source>
        <dbReference type="ARBA" id="ARBA00010058"/>
    </source>
</evidence>
<dbReference type="InterPro" id="IPR036140">
    <property type="entry name" value="PFN_sf"/>
</dbReference>
<dbReference type="InterPro" id="IPR048278">
    <property type="entry name" value="PFN"/>
</dbReference>
<dbReference type="Gene3D" id="3.30.450.30">
    <property type="entry name" value="Dynein light chain 2a, cytoplasmic"/>
    <property type="match status" value="1"/>
</dbReference>
<organism evidence="4 5">
    <name type="scientific">Mesorhabditis belari</name>
    <dbReference type="NCBI Taxonomy" id="2138241"/>
    <lineage>
        <taxon>Eukaryota</taxon>
        <taxon>Metazoa</taxon>
        <taxon>Ecdysozoa</taxon>
        <taxon>Nematoda</taxon>
        <taxon>Chromadorea</taxon>
        <taxon>Rhabditida</taxon>
        <taxon>Rhabditina</taxon>
        <taxon>Rhabditomorpha</taxon>
        <taxon>Rhabditoidea</taxon>
        <taxon>Rhabditidae</taxon>
        <taxon>Mesorhabditinae</taxon>
        <taxon>Mesorhabditis</taxon>
    </lineage>
</organism>
<feature type="signal peptide" evidence="3">
    <location>
        <begin position="1"/>
        <end position="16"/>
    </location>
</feature>
<evidence type="ECO:0000256" key="3">
    <source>
        <dbReference type="SAM" id="SignalP"/>
    </source>
</evidence>
<keyword evidence="3" id="KW-0732">Signal</keyword>
<dbReference type="SMART" id="SM00392">
    <property type="entry name" value="PROF"/>
    <property type="match status" value="1"/>
</dbReference>
<evidence type="ECO:0000256" key="2">
    <source>
        <dbReference type="RuleBase" id="RU003909"/>
    </source>
</evidence>
<dbReference type="Proteomes" id="UP000887575">
    <property type="component" value="Unassembled WGS sequence"/>
</dbReference>
<comment type="similarity">
    <text evidence="1 2">Belongs to the profilin family.</text>
</comment>
<dbReference type="WBParaSite" id="MBELARI_LOCUS21073">
    <property type="protein sequence ID" value="MBELARI_LOCUS21073"/>
    <property type="gene ID" value="MBELARI_LOCUS21073"/>
</dbReference>
<evidence type="ECO:0000313" key="5">
    <source>
        <dbReference type="WBParaSite" id="MBELARI_LOCUS21073"/>
    </source>
</evidence>